<evidence type="ECO:0008006" key="4">
    <source>
        <dbReference type="Google" id="ProtNLM"/>
    </source>
</evidence>
<evidence type="ECO:0000313" key="3">
    <source>
        <dbReference type="Proteomes" id="UP000239203"/>
    </source>
</evidence>
<sequence length="69" mass="7533">MTGPESDRLVETGAFAQQITRNLTAAENDPALRRTDQQGSRFGTPTVVVNGKVVDWQQPGWLDSAFAKT</sequence>
<gene>
    <name evidence="2" type="ORF">CLV40_12437</name>
</gene>
<proteinExistence type="predicted"/>
<reference evidence="2 3" key="1">
    <citation type="submission" date="2018-02" db="EMBL/GenBank/DDBJ databases">
        <title>Genomic Encyclopedia of Archaeal and Bacterial Type Strains, Phase II (KMG-II): from individual species to whole genera.</title>
        <authorList>
            <person name="Goeker M."/>
        </authorList>
    </citation>
    <scope>NUCLEOTIDE SEQUENCE [LARGE SCALE GENOMIC DNA]</scope>
    <source>
        <strain evidence="2 3">YU 961-1</strain>
    </source>
</reference>
<accession>A0A2S6GEZ1</accession>
<dbReference type="EMBL" id="PTIX01000024">
    <property type="protein sequence ID" value="PPK63793.1"/>
    <property type="molecule type" value="Genomic_DNA"/>
</dbReference>
<dbReference type="Gene3D" id="3.40.30.10">
    <property type="entry name" value="Glutaredoxin"/>
    <property type="match status" value="1"/>
</dbReference>
<keyword evidence="3" id="KW-1185">Reference proteome</keyword>
<comment type="caution">
    <text evidence="2">The sequence shown here is derived from an EMBL/GenBank/DDBJ whole genome shotgun (WGS) entry which is preliminary data.</text>
</comment>
<name>A0A2S6GEZ1_9PSEU</name>
<evidence type="ECO:0000256" key="1">
    <source>
        <dbReference type="SAM" id="MobiDB-lite"/>
    </source>
</evidence>
<protein>
    <recommendedName>
        <fullName evidence="4">Thioredoxin-like protein</fullName>
    </recommendedName>
</protein>
<dbReference type="Proteomes" id="UP000239203">
    <property type="component" value="Unassembled WGS sequence"/>
</dbReference>
<feature type="region of interest" description="Disordered" evidence="1">
    <location>
        <begin position="22"/>
        <end position="44"/>
    </location>
</feature>
<dbReference type="AlphaFoldDB" id="A0A2S6GEZ1"/>
<evidence type="ECO:0000313" key="2">
    <source>
        <dbReference type="EMBL" id="PPK63793.1"/>
    </source>
</evidence>
<organism evidence="2 3">
    <name type="scientific">Actinokineospora auranticolor</name>
    <dbReference type="NCBI Taxonomy" id="155976"/>
    <lineage>
        <taxon>Bacteria</taxon>
        <taxon>Bacillati</taxon>
        <taxon>Actinomycetota</taxon>
        <taxon>Actinomycetes</taxon>
        <taxon>Pseudonocardiales</taxon>
        <taxon>Pseudonocardiaceae</taxon>
        <taxon>Actinokineospora</taxon>
    </lineage>
</organism>
<dbReference type="RefSeq" id="WP_104482413.1">
    <property type="nucleotide sequence ID" value="NZ_CP154825.1"/>
</dbReference>
<dbReference type="OrthoDB" id="117402at2"/>